<dbReference type="Gene3D" id="3.30.70.2660">
    <property type="match status" value="1"/>
</dbReference>
<organism evidence="2 3">
    <name type="scientific">Lujinxingia sediminis</name>
    <dbReference type="NCBI Taxonomy" id="2480984"/>
    <lineage>
        <taxon>Bacteria</taxon>
        <taxon>Deltaproteobacteria</taxon>
        <taxon>Bradymonadales</taxon>
        <taxon>Lujinxingiaceae</taxon>
        <taxon>Lujinxingia</taxon>
    </lineage>
</organism>
<proteinExistence type="predicted"/>
<dbReference type="NCBIfam" id="TIGR01868">
    <property type="entry name" value="casD_Cas5e"/>
    <property type="match status" value="1"/>
</dbReference>
<dbReference type="InterPro" id="IPR013422">
    <property type="entry name" value="CRISPR-assoc_prot_Cas5_N"/>
</dbReference>
<dbReference type="Proteomes" id="UP000282926">
    <property type="component" value="Unassembled WGS sequence"/>
</dbReference>
<dbReference type="Pfam" id="PF09704">
    <property type="entry name" value="Cas_Cas5d"/>
    <property type="match status" value="1"/>
</dbReference>
<keyword evidence="3" id="KW-1185">Reference proteome</keyword>
<dbReference type="InterPro" id="IPR021124">
    <property type="entry name" value="CRISPR-assoc_prot_Cas5"/>
</dbReference>
<evidence type="ECO:0000256" key="1">
    <source>
        <dbReference type="ARBA" id="ARBA00023118"/>
    </source>
</evidence>
<reference evidence="2 3" key="1">
    <citation type="submission" date="2019-01" db="EMBL/GenBank/DDBJ databases">
        <title>Lujinxingia litoralis gen. nov., sp. nov. and Lujinxingia sediminis gen. nov., sp. nov., new members in the order Bradymonadales, isolated from coastal sediment.</title>
        <authorList>
            <person name="Li C.-M."/>
        </authorList>
    </citation>
    <scope>NUCLEOTIDE SEQUENCE [LARGE SCALE GENOMIC DNA]</scope>
    <source>
        <strain evidence="2 3">SEH01</strain>
    </source>
</reference>
<protein>
    <submittedName>
        <fullName evidence="2">Type I-E CRISPR-associated protein Cas5/CasD</fullName>
    </submittedName>
</protein>
<dbReference type="InterPro" id="IPR010147">
    <property type="entry name" value="CRISPR-assoc_prot_CasD"/>
</dbReference>
<evidence type="ECO:0000313" key="3">
    <source>
        <dbReference type="Proteomes" id="UP000282926"/>
    </source>
</evidence>
<name>A0ABY0CTS9_9DELT</name>
<comment type="caution">
    <text evidence="2">The sequence shown here is derived from an EMBL/GenBank/DDBJ whole genome shotgun (WGS) entry which is preliminary data.</text>
</comment>
<gene>
    <name evidence="2" type="primary">cas5e</name>
    <name evidence="2" type="ORF">EA187_08095</name>
</gene>
<dbReference type="NCBIfam" id="TIGR02593">
    <property type="entry name" value="CRISPR_cas5"/>
    <property type="match status" value="1"/>
</dbReference>
<dbReference type="RefSeq" id="WP_127779919.1">
    <property type="nucleotide sequence ID" value="NZ_SADD01000003.1"/>
</dbReference>
<accession>A0ABY0CTS9</accession>
<evidence type="ECO:0000313" key="2">
    <source>
        <dbReference type="EMBL" id="RVU45718.1"/>
    </source>
</evidence>
<dbReference type="CDD" id="cd09756">
    <property type="entry name" value="Cas5_I-E"/>
    <property type="match status" value="1"/>
</dbReference>
<keyword evidence="1" id="KW-0051">Antiviral defense</keyword>
<sequence length="252" mass="27984">MATSFLTFQLYGPMAAWGEVAVGEIRTSADHPTRSAVIGLVAAALGIKRSEEEALAALNASLGFGLLVESPGVLLQDYHTVQVSSGKNGRDLATRRDEVAYDKRDTMLSTRQYRCDAFARVALWLRDDSSHTLEAISQALHSPTFSLYLGRKSCPLALPLNPVIVKASTLVDAFAEYPVTDDAAMVLANLGARRPEWLRLYWEPDPLVPAGIDGFEESERWDNPGSRSRWQFSHRPERVAAVERERLLQREE</sequence>
<dbReference type="EMBL" id="SADD01000003">
    <property type="protein sequence ID" value="RVU45718.1"/>
    <property type="molecule type" value="Genomic_DNA"/>
</dbReference>